<feature type="domain" description="CBS" evidence="6">
    <location>
        <begin position="266"/>
        <end position="322"/>
    </location>
</feature>
<dbReference type="Gene3D" id="3.10.580.10">
    <property type="entry name" value="CBS-domain"/>
    <property type="match status" value="1"/>
</dbReference>
<evidence type="ECO:0000313" key="8">
    <source>
        <dbReference type="Proteomes" id="UP000007460"/>
    </source>
</evidence>
<keyword evidence="7" id="KW-0548">Nucleotidyltransferase</keyword>
<dbReference type="InterPro" id="IPR005105">
    <property type="entry name" value="GlnD_Uridyltrans_N"/>
</dbReference>
<dbReference type="PANTHER" id="PTHR30231">
    <property type="entry name" value="DNA POLYMERASE III SUBUNIT EPSILON"/>
    <property type="match status" value="1"/>
</dbReference>
<comment type="function">
    <text evidence="2">DNA polymerase III is a complex, multichain enzyme responsible for most of the replicative synthesis in bacteria. The epsilon subunit contain the editing function and is a proofreading 3'-5' exonuclease.</text>
</comment>
<dbReference type="GO" id="GO:0005829">
    <property type="term" value="C:cytosol"/>
    <property type="evidence" value="ECO:0007669"/>
    <property type="project" value="TreeGrafter"/>
</dbReference>
<comment type="subunit">
    <text evidence="3">DNA polymerase III contains a core (composed of alpha, epsilon and theta chains) that associates with a tau subunit. This core dimerizes to form the POLIII' complex. PolIII' associates with the gamma complex (composed of gamma, delta, delta', psi and chi chains) and with the beta chain to form the complete DNA polymerase III complex.</text>
</comment>
<dbReference type="AlphaFoldDB" id="D5BP79"/>
<evidence type="ECO:0000256" key="5">
    <source>
        <dbReference type="PROSITE-ProRule" id="PRU00703"/>
    </source>
</evidence>
<dbReference type="SUPFAM" id="SSF54631">
    <property type="entry name" value="CBS-domain pair"/>
    <property type="match status" value="1"/>
</dbReference>
<evidence type="ECO:0000256" key="4">
    <source>
        <dbReference type="ARBA" id="ARBA00049244"/>
    </source>
</evidence>
<dbReference type="InterPro" id="IPR046342">
    <property type="entry name" value="CBS_dom_sf"/>
</dbReference>
<evidence type="ECO:0000259" key="6">
    <source>
        <dbReference type="PROSITE" id="PS51371"/>
    </source>
</evidence>
<dbReference type="InterPro" id="IPR012337">
    <property type="entry name" value="RNaseH-like_sf"/>
</dbReference>
<dbReference type="SMART" id="SM00116">
    <property type="entry name" value="CBS"/>
    <property type="match status" value="2"/>
</dbReference>
<dbReference type="InterPro" id="IPR006054">
    <property type="entry name" value="DnaQ"/>
</dbReference>
<reference evidence="7 8" key="1">
    <citation type="journal article" date="2010" name="J. Bacteriol.">
        <title>Complete genome sequence of "Candidatus Puniceispirillum marinum" IMCC1322, a representative of the SAR116 clade in the Alphaproteobacteria.</title>
        <authorList>
            <person name="Oh H.M."/>
            <person name="Kwon K.K."/>
            <person name="Kang I."/>
            <person name="Kang S.G."/>
            <person name="Lee J.H."/>
            <person name="Kim S.J."/>
            <person name="Cho J.C."/>
        </authorList>
    </citation>
    <scope>NUCLEOTIDE SEQUENCE [LARGE SCALE GENOMIC DNA]</scope>
    <source>
        <strain evidence="7 8">IMCC1322</strain>
    </source>
</reference>
<dbReference type="CDD" id="cd06127">
    <property type="entry name" value="DEDDh"/>
    <property type="match status" value="1"/>
</dbReference>
<dbReference type="CDD" id="cd02205">
    <property type="entry name" value="CBS_pair_SF"/>
    <property type="match status" value="1"/>
</dbReference>
<name>D5BP79_PUNMI</name>
<feature type="domain" description="CBS" evidence="6">
    <location>
        <begin position="335"/>
        <end position="392"/>
    </location>
</feature>
<dbReference type="GO" id="GO:0003887">
    <property type="term" value="F:DNA-directed DNA polymerase activity"/>
    <property type="evidence" value="ECO:0007669"/>
    <property type="project" value="UniProtKB-EC"/>
</dbReference>
<keyword evidence="5" id="KW-0129">CBS domain</keyword>
<dbReference type="GO" id="GO:0008773">
    <property type="term" value="F:[protein-PII] uridylyltransferase activity"/>
    <property type="evidence" value="ECO:0007669"/>
    <property type="project" value="InterPro"/>
</dbReference>
<dbReference type="eggNOG" id="COG2905">
    <property type="taxonomic scope" value="Bacteria"/>
</dbReference>
<dbReference type="Pfam" id="PF00571">
    <property type="entry name" value="CBS"/>
    <property type="match status" value="2"/>
</dbReference>
<accession>D5BP79</accession>
<dbReference type="InterPro" id="IPR036397">
    <property type="entry name" value="RNaseH_sf"/>
</dbReference>
<evidence type="ECO:0000256" key="2">
    <source>
        <dbReference type="ARBA" id="ARBA00025483"/>
    </source>
</evidence>
<keyword evidence="8" id="KW-1185">Reference proteome</keyword>
<dbReference type="Pfam" id="PF10335">
    <property type="entry name" value="DUF294_C"/>
    <property type="match status" value="1"/>
</dbReference>
<dbReference type="GO" id="GO:0003677">
    <property type="term" value="F:DNA binding"/>
    <property type="evidence" value="ECO:0007669"/>
    <property type="project" value="InterPro"/>
</dbReference>
<evidence type="ECO:0000256" key="3">
    <source>
        <dbReference type="ARBA" id="ARBA00026073"/>
    </source>
</evidence>
<dbReference type="InterPro" id="IPR000644">
    <property type="entry name" value="CBS_dom"/>
</dbReference>
<dbReference type="NCBIfam" id="TIGR00573">
    <property type="entry name" value="dnaq"/>
    <property type="match status" value="1"/>
</dbReference>
<dbReference type="EMBL" id="CP001751">
    <property type="protein sequence ID" value="ADE38361.1"/>
    <property type="molecule type" value="Genomic_DNA"/>
</dbReference>
<protein>
    <recommendedName>
        <fullName evidence="1">DNA-directed DNA polymerase</fullName>
        <ecNumber evidence="1">2.7.7.7</ecNumber>
    </recommendedName>
</protein>
<dbReference type="Pfam" id="PF03445">
    <property type="entry name" value="DUF294"/>
    <property type="match status" value="1"/>
</dbReference>
<keyword evidence="7" id="KW-0808">Transferase</keyword>
<proteinExistence type="predicted"/>
<dbReference type="EC" id="2.7.7.7" evidence="1"/>
<dbReference type="GO" id="GO:0008408">
    <property type="term" value="F:3'-5' exonuclease activity"/>
    <property type="evidence" value="ECO:0007669"/>
    <property type="project" value="TreeGrafter"/>
</dbReference>
<dbReference type="RefSeq" id="WP_013044991.1">
    <property type="nucleotide sequence ID" value="NC_014010.1"/>
</dbReference>
<dbReference type="GO" id="GO:0045004">
    <property type="term" value="P:DNA replication proofreading"/>
    <property type="evidence" value="ECO:0007669"/>
    <property type="project" value="TreeGrafter"/>
</dbReference>
<dbReference type="CDD" id="cd05401">
    <property type="entry name" value="NT_GlnE_GlnD_like"/>
    <property type="match status" value="1"/>
</dbReference>
<dbReference type="PROSITE" id="PS51371">
    <property type="entry name" value="CBS"/>
    <property type="match status" value="2"/>
</dbReference>
<dbReference type="SMART" id="SM00479">
    <property type="entry name" value="EXOIII"/>
    <property type="match status" value="1"/>
</dbReference>
<dbReference type="InterPro" id="IPR013520">
    <property type="entry name" value="Ribonucl_H"/>
</dbReference>
<comment type="catalytic activity">
    <reaction evidence="4">
        <text>DNA(n) + a 2'-deoxyribonucleoside 5'-triphosphate = DNA(n+1) + diphosphate</text>
        <dbReference type="Rhea" id="RHEA:22508"/>
        <dbReference type="Rhea" id="RHEA-COMP:17339"/>
        <dbReference type="Rhea" id="RHEA-COMP:17340"/>
        <dbReference type="ChEBI" id="CHEBI:33019"/>
        <dbReference type="ChEBI" id="CHEBI:61560"/>
        <dbReference type="ChEBI" id="CHEBI:173112"/>
        <dbReference type="EC" id="2.7.7.7"/>
    </reaction>
</comment>
<organism evidence="7 8">
    <name type="scientific">Puniceispirillum marinum (strain IMCC1322)</name>
    <dbReference type="NCBI Taxonomy" id="488538"/>
    <lineage>
        <taxon>Bacteria</taxon>
        <taxon>Pseudomonadati</taxon>
        <taxon>Pseudomonadota</taxon>
        <taxon>Alphaproteobacteria</taxon>
        <taxon>Candidatus Puniceispirillales</taxon>
        <taxon>Candidatus Puniceispirillaceae</taxon>
        <taxon>Candidatus Puniceispirillum</taxon>
    </lineage>
</organism>
<dbReference type="Gene3D" id="3.30.420.10">
    <property type="entry name" value="Ribonuclease H-like superfamily/Ribonuclease H"/>
    <property type="match status" value="1"/>
</dbReference>
<dbReference type="HOGENOM" id="CLU_388701_0_0_5"/>
<dbReference type="Pfam" id="PF00929">
    <property type="entry name" value="RNase_T"/>
    <property type="match status" value="1"/>
</dbReference>
<dbReference type="FunFam" id="3.30.420.10:FF:000045">
    <property type="entry name" value="3'-5' exonuclease DinG"/>
    <property type="match status" value="1"/>
</dbReference>
<dbReference type="KEGG" id="apb:SAR116_0118"/>
<gene>
    <name evidence="7" type="ordered locus">SAR116_0118</name>
</gene>
<evidence type="ECO:0000256" key="1">
    <source>
        <dbReference type="ARBA" id="ARBA00012417"/>
    </source>
</evidence>
<dbReference type="SUPFAM" id="SSF53098">
    <property type="entry name" value="Ribonuclease H-like"/>
    <property type="match status" value="1"/>
</dbReference>
<dbReference type="InterPro" id="IPR018821">
    <property type="entry name" value="DUF294_put_nucleoTrafse_sb-bd"/>
</dbReference>
<dbReference type="PANTHER" id="PTHR30231:SF41">
    <property type="entry name" value="DNA POLYMERASE III SUBUNIT EPSILON"/>
    <property type="match status" value="1"/>
</dbReference>
<dbReference type="STRING" id="488538.SAR116_0118"/>
<sequence>MQPAKMQPATIPLSKIPLATMPLATMPLSEVPLVSLDLETTGLKPQTDRIVQIGAIGVDVAVAADRAEDDHIEMLVDPGIAVPAASTAVHGINDAMLADAKPIAVALPALRSFINKRIILGYNIGFDLAFLTNEAKRQGLEWKWSGALCLRQLATVLLGPEAMLMIADLDALAAHYGVPVIGRHTALGDATITAQVYHKMVPHLADKSIVTMADAWRVVADLDDIRQATARAGWIDVAGVHSQPGSDKAVSWIDPYPYQHRISEIMLTDPVIISGDACVGDAARLMKQGGQECVFIGSDKAHITGIVTERDIVHAMAVPIDEVTRARSIPLAEIMSAPLLTVSGSDYLHVGLGRMSRHDIRFLGVIDEYGDLAGWISARQLLRQRVTKALTIGDQLETAQNGDDLASALQGLPALATSLIAETVPGYQITAVISGQYRAALARASHLAARMMMETGKGTPPVDYVVLVLGSAGRDESLLAADQDHAIIYADSESASKKETQAWFEQLGSHISDLLDRGGIPYCKGGVMSRHARWCRSLSGWRKAVRRWVKHARPEDILNVDIFFDFVAVHGNATLARDLDQVISSRLTRDSEFLKSLARNTAGQASGRTIFGGLKTENGRFNVKANVLLPMVETIRVLAISRGITARTSTARAKALVQLDDIPNEVQQLSEDIHIGLGLVLRQQSKDMAEGLPPVNTIDLRLLTKVELNILKAIVGRVGRLQTLIQDVLF</sequence>
<dbReference type="Proteomes" id="UP000007460">
    <property type="component" value="Chromosome"/>
</dbReference>
<evidence type="ECO:0000313" key="7">
    <source>
        <dbReference type="EMBL" id="ADE38361.1"/>
    </source>
</evidence>
<dbReference type="OrthoDB" id="9808528at2"/>
<dbReference type="eggNOG" id="COG0847">
    <property type="taxonomic scope" value="Bacteria"/>
</dbReference>